<dbReference type="CDD" id="cd18140">
    <property type="entry name" value="HLD_clamp_RFC"/>
    <property type="match status" value="1"/>
</dbReference>
<proteinExistence type="inferred from homology"/>
<evidence type="ECO:0000256" key="8">
    <source>
        <dbReference type="ARBA" id="ARBA00043975"/>
    </source>
</evidence>
<protein>
    <recommendedName>
        <fullName evidence="10">AAA+ ATPase domain-containing protein</fullName>
    </recommendedName>
</protein>
<comment type="similarity">
    <text evidence="8">Belongs to the activator 1 small subunits family. CTF18 subfamily.</text>
</comment>
<dbReference type="Gene3D" id="1.10.8.60">
    <property type="match status" value="1"/>
</dbReference>
<sequence length="854" mass="98850">MSDYPTADEEFELMYGDELELLQDHQDEEDCEPSIKTPKPSTSATQISSKSKSVLEPSQFSQTLNNSPSLFSTHNEQQESQNQNLSRGPSTSNAFTEEFTQPGVLENLTQDPLSRKRNVDELFGDIDDLDFENFEEQPSKKTKPSKEEELRELMEYIILLRKINKEKSNILSVNKSVSTSSASRDKYNLSFRVPKYPFVGLKRHDGEKIYIRFHSEEYEKEEIQKIVKESSGSDILGDSKKRVWEEAKALLQKQETDKTTQQDNDEIIVLEKTEGEKQLWTDLYRPKKYIELLSDESTNRLMLKWLKLWDKAVFNRRLRVKPIKHTDNNKFKFKKFELSADLDEHGRPRYKVALLCGPPGLGKTTLAHVAAKHAGYNVVEINASDDRSTEAFKTSLESATQMKSVVDQQGRPNCLIFDEIDGAPQSSIDYLIKFINGTATTKPKKGKNHKDFILKRPIVCICNDVYVPALRPLRQIALVIHFPQTASSRLAERLMCISRRESIKTDLGAMMALAEKSNNDIRSCLSVLHFFKAQKKAVTLSDVHKINIGQKDMQKGLFTVWQEIFQIHRPKQNPIFQEKDASYKQTNKIRMTSVLQTVSSFGDYERVAQGVYENFPLLKLKDTTLEGLTRAMDWFVFNDIVNKQIYASQHYTLLSYLPYSFVVWHFLFATSQRQELRFPTMGYEMKQKQIRRTAIVSEVLKAMQPSIRAYCHRISLILDILPLILRIIIPNFRPVSLHLYTKEEKDIMLRVVNIMIDYNLNYIQERLPDGNYVFNLEPNIEELITKTKSGPFQRKTLSYSNKQLLAREIELEKMRRLEAPKTDAKIQDNNKKNENPLPNHMQRLKAKTVKSIKP</sequence>
<gene>
    <name evidence="11" type="ORF">PSYICH_LOCUS9249</name>
</gene>
<feature type="region of interest" description="Disordered" evidence="9">
    <location>
        <begin position="820"/>
        <end position="854"/>
    </location>
</feature>
<feature type="compositionally biased region" description="Basic residues" evidence="9">
    <location>
        <begin position="842"/>
        <end position="854"/>
    </location>
</feature>
<evidence type="ECO:0000256" key="2">
    <source>
        <dbReference type="ARBA" id="ARBA00022705"/>
    </source>
</evidence>
<dbReference type="InterPro" id="IPR003959">
    <property type="entry name" value="ATPase_AAA_core"/>
</dbReference>
<dbReference type="Pfam" id="PF00004">
    <property type="entry name" value="AAA"/>
    <property type="match status" value="1"/>
</dbReference>
<dbReference type="PANTHER" id="PTHR46765">
    <property type="entry name" value="P-LOOP CONTAINING NUCLEOSIDE TRIPHOSPHATE HYDROLASES SUPERFAMILY PROTEIN"/>
    <property type="match status" value="1"/>
</dbReference>
<dbReference type="EMBL" id="OV651815">
    <property type="protein sequence ID" value="CAH1108235.1"/>
    <property type="molecule type" value="Genomic_DNA"/>
</dbReference>
<feature type="compositionally biased region" description="Basic and acidic residues" evidence="9">
    <location>
        <begin position="820"/>
        <end position="834"/>
    </location>
</feature>
<dbReference type="Proteomes" id="UP001153636">
    <property type="component" value="Chromosome 3"/>
</dbReference>
<feature type="compositionally biased region" description="Polar residues" evidence="9">
    <location>
        <begin position="39"/>
        <end position="74"/>
    </location>
</feature>
<evidence type="ECO:0000256" key="3">
    <source>
        <dbReference type="ARBA" id="ARBA00022741"/>
    </source>
</evidence>
<dbReference type="GO" id="GO:0016887">
    <property type="term" value="F:ATP hydrolysis activity"/>
    <property type="evidence" value="ECO:0007669"/>
    <property type="project" value="InterPro"/>
</dbReference>
<keyword evidence="2" id="KW-0235">DNA replication</keyword>
<dbReference type="SMART" id="SM00382">
    <property type="entry name" value="AAA"/>
    <property type="match status" value="1"/>
</dbReference>
<reference evidence="11" key="1">
    <citation type="submission" date="2022-01" db="EMBL/GenBank/DDBJ databases">
        <authorList>
            <person name="King R."/>
        </authorList>
    </citation>
    <scope>NUCLEOTIDE SEQUENCE</scope>
</reference>
<name>A0A9P0CYR6_9CUCU</name>
<dbReference type="InterPro" id="IPR047854">
    <property type="entry name" value="RFC_lid"/>
</dbReference>
<dbReference type="GO" id="GO:0005634">
    <property type="term" value="C:nucleus"/>
    <property type="evidence" value="ECO:0007669"/>
    <property type="project" value="UniProtKB-SubCell"/>
</dbReference>
<dbReference type="CDD" id="cd00009">
    <property type="entry name" value="AAA"/>
    <property type="match status" value="1"/>
</dbReference>
<keyword evidence="4" id="KW-0067">ATP-binding</keyword>
<keyword evidence="7" id="KW-0131">Cell cycle</keyword>
<comment type="subcellular location">
    <subcellularLocation>
        <location evidence="1">Nucleus</location>
    </subcellularLocation>
</comment>
<evidence type="ECO:0000256" key="7">
    <source>
        <dbReference type="ARBA" id="ARBA00023306"/>
    </source>
</evidence>
<feature type="domain" description="AAA+ ATPase" evidence="10">
    <location>
        <begin position="349"/>
        <end position="496"/>
    </location>
</feature>
<keyword evidence="3" id="KW-0547">Nucleotide-binding</keyword>
<dbReference type="Gene3D" id="3.40.50.300">
    <property type="entry name" value="P-loop containing nucleotide triphosphate hydrolases"/>
    <property type="match status" value="1"/>
</dbReference>
<feature type="compositionally biased region" description="Acidic residues" evidence="9">
    <location>
        <begin position="23"/>
        <end position="32"/>
    </location>
</feature>
<evidence type="ECO:0000256" key="9">
    <source>
        <dbReference type="SAM" id="MobiDB-lite"/>
    </source>
</evidence>
<evidence type="ECO:0000256" key="1">
    <source>
        <dbReference type="ARBA" id="ARBA00004123"/>
    </source>
</evidence>
<keyword evidence="12" id="KW-1185">Reference proteome</keyword>
<dbReference type="InterPro" id="IPR027417">
    <property type="entry name" value="P-loop_NTPase"/>
</dbReference>
<evidence type="ECO:0000259" key="10">
    <source>
        <dbReference type="SMART" id="SM00382"/>
    </source>
</evidence>
<keyword evidence="6" id="KW-0539">Nucleus</keyword>
<organism evidence="11 12">
    <name type="scientific">Psylliodes chrysocephalus</name>
    <dbReference type="NCBI Taxonomy" id="3402493"/>
    <lineage>
        <taxon>Eukaryota</taxon>
        <taxon>Metazoa</taxon>
        <taxon>Ecdysozoa</taxon>
        <taxon>Arthropoda</taxon>
        <taxon>Hexapoda</taxon>
        <taxon>Insecta</taxon>
        <taxon>Pterygota</taxon>
        <taxon>Neoptera</taxon>
        <taxon>Endopterygota</taxon>
        <taxon>Coleoptera</taxon>
        <taxon>Polyphaga</taxon>
        <taxon>Cucujiformia</taxon>
        <taxon>Chrysomeloidea</taxon>
        <taxon>Chrysomelidae</taxon>
        <taxon>Galerucinae</taxon>
        <taxon>Alticini</taxon>
        <taxon>Psylliodes</taxon>
    </lineage>
</organism>
<evidence type="ECO:0000313" key="11">
    <source>
        <dbReference type="EMBL" id="CAH1108235.1"/>
    </source>
</evidence>
<evidence type="ECO:0000256" key="4">
    <source>
        <dbReference type="ARBA" id="ARBA00022840"/>
    </source>
</evidence>
<accession>A0A9P0CYR6</accession>
<feature type="region of interest" description="Disordered" evidence="9">
    <location>
        <begin position="23"/>
        <end position="95"/>
    </location>
</feature>
<dbReference type="OrthoDB" id="2195431at2759"/>
<dbReference type="GO" id="GO:0005524">
    <property type="term" value="F:ATP binding"/>
    <property type="evidence" value="ECO:0007669"/>
    <property type="project" value="UniProtKB-KW"/>
</dbReference>
<dbReference type="SUPFAM" id="SSF52540">
    <property type="entry name" value="P-loop containing nucleoside triphosphate hydrolases"/>
    <property type="match status" value="1"/>
</dbReference>
<dbReference type="GO" id="GO:0006260">
    <property type="term" value="P:DNA replication"/>
    <property type="evidence" value="ECO:0007669"/>
    <property type="project" value="UniProtKB-KW"/>
</dbReference>
<dbReference type="PANTHER" id="PTHR46765:SF1">
    <property type="entry name" value="P-LOOP CONTAINING NUCLEOSIDE TRIPHOSPHATE HYDROLASES SUPERFAMILY PROTEIN"/>
    <property type="match status" value="1"/>
</dbReference>
<evidence type="ECO:0000313" key="12">
    <source>
        <dbReference type="Proteomes" id="UP001153636"/>
    </source>
</evidence>
<keyword evidence="5" id="KW-0238">DNA-binding</keyword>
<dbReference type="FunFam" id="3.40.50.300:FF:001083">
    <property type="entry name" value="Chromosome transmission fidelity factor 18"/>
    <property type="match status" value="1"/>
</dbReference>
<dbReference type="InterPro" id="IPR053016">
    <property type="entry name" value="CTF18-RFC_complex"/>
</dbReference>
<feature type="compositionally biased region" description="Polar residues" evidence="9">
    <location>
        <begin position="85"/>
        <end position="95"/>
    </location>
</feature>
<dbReference type="InterPro" id="IPR003593">
    <property type="entry name" value="AAA+_ATPase"/>
</dbReference>
<dbReference type="GO" id="GO:0003677">
    <property type="term" value="F:DNA binding"/>
    <property type="evidence" value="ECO:0007669"/>
    <property type="project" value="UniProtKB-KW"/>
</dbReference>
<evidence type="ECO:0000256" key="5">
    <source>
        <dbReference type="ARBA" id="ARBA00023125"/>
    </source>
</evidence>
<evidence type="ECO:0000256" key="6">
    <source>
        <dbReference type="ARBA" id="ARBA00023242"/>
    </source>
</evidence>
<dbReference type="AlphaFoldDB" id="A0A9P0CYR6"/>
<feature type="non-terminal residue" evidence="11">
    <location>
        <position position="854"/>
    </location>
</feature>